<dbReference type="InterPro" id="IPR050390">
    <property type="entry name" value="C5-Methyltransferase"/>
</dbReference>
<keyword evidence="2 6" id="KW-0489">Methyltransferase</keyword>
<evidence type="ECO:0000256" key="7">
    <source>
        <dbReference type="RuleBase" id="RU000416"/>
    </source>
</evidence>
<dbReference type="EC" id="2.1.1.37" evidence="1"/>
<dbReference type="PANTHER" id="PTHR10629">
    <property type="entry name" value="CYTOSINE-SPECIFIC METHYLTRANSFERASE"/>
    <property type="match status" value="1"/>
</dbReference>
<keyword evidence="4 6" id="KW-0949">S-adenosyl-L-methionine</keyword>
<reference evidence="8 9" key="1">
    <citation type="submission" date="2019-08" db="EMBL/GenBank/DDBJ databases">
        <title>In-depth cultivation of the pig gut microbiome towards novel bacterial diversity and tailored functional studies.</title>
        <authorList>
            <person name="Wylensek D."/>
            <person name="Hitch T.C.A."/>
            <person name="Clavel T."/>
        </authorList>
    </citation>
    <scope>NUCLEOTIDE SEQUENCE [LARGE SCALE GENOMIC DNA]</scope>
    <source>
        <strain evidence="8 9">WCA-389-WT-23D1</strain>
    </source>
</reference>
<dbReference type="PRINTS" id="PR00105">
    <property type="entry name" value="C5METTRFRASE"/>
</dbReference>
<dbReference type="GO" id="GO:0003886">
    <property type="term" value="F:DNA (cytosine-5-)-methyltransferase activity"/>
    <property type="evidence" value="ECO:0007669"/>
    <property type="project" value="UniProtKB-EC"/>
</dbReference>
<proteinExistence type="inferred from homology"/>
<evidence type="ECO:0000256" key="5">
    <source>
        <dbReference type="ARBA" id="ARBA00022747"/>
    </source>
</evidence>
<dbReference type="GO" id="GO:0003677">
    <property type="term" value="F:DNA binding"/>
    <property type="evidence" value="ECO:0007669"/>
    <property type="project" value="TreeGrafter"/>
</dbReference>
<feature type="active site" evidence="6">
    <location>
        <position position="90"/>
    </location>
</feature>
<organism evidence="8 9">
    <name type="scientific">Clostridium porci</name>
    <dbReference type="NCBI Taxonomy" id="2605778"/>
    <lineage>
        <taxon>Bacteria</taxon>
        <taxon>Bacillati</taxon>
        <taxon>Bacillota</taxon>
        <taxon>Clostridia</taxon>
        <taxon>Eubacteriales</taxon>
        <taxon>Clostridiaceae</taxon>
        <taxon>Clostridium</taxon>
    </lineage>
</organism>
<accession>A0A7X2NP80</accession>
<evidence type="ECO:0000313" key="9">
    <source>
        <dbReference type="Proteomes" id="UP000429958"/>
    </source>
</evidence>
<dbReference type="InterPro" id="IPR001525">
    <property type="entry name" value="C5_MeTfrase"/>
</dbReference>
<comment type="caution">
    <text evidence="8">The sequence shown here is derived from an EMBL/GenBank/DDBJ whole genome shotgun (WGS) entry which is preliminary data.</text>
</comment>
<gene>
    <name evidence="8" type="ORF">FYJ39_18540</name>
</gene>
<dbReference type="Gene3D" id="3.40.50.150">
    <property type="entry name" value="Vaccinia Virus protein VP39"/>
    <property type="match status" value="1"/>
</dbReference>
<dbReference type="GO" id="GO:0009307">
    <property type="term" value="P:DNA restriction-modification system"/>
    <property type="evidence" value="ECO:0007669"/>
    <property type="project" value="UniProtKB-KW"/>
</dbReference>
<dbReference type="InterPro" id="IPR029063">
    <property type="entry name" value="SAM-dependent_MTases_sf"/>
</dbReference>
<dbReference type="NCBIfam" id="TIGR00675">
    <property type="entry name" value="dcm"/>
    <property type="match status" value="1"/>
</dbReference>
<dbReference type="EMBL" id="VUMD01000026">
    <property type="protein sequence ID" value="MSS38459.1"/>
    <property type="molecule type" value="Genomic_DNA"/>
</dbReference>
<evidence type="ECO:0000256" key="6">
    <source>
        <dbReference type="PROSITE-ProRule" id="PRU01016"/>
    </source>
</evidence>
<evidence type="ECO:0000256" key="1">
    <source>
        <dbReference type="ARBA" id="ARBA00011975"/>
    </source>
</evidence>
<dbReference type="Proteomes" id="UP000429958">
    <property type="component" value="Unassembled WGS sequence"/>
</dbReference>
<dbReference type="SUPFAM" id="SSF53335">
    <property type="entry name" value="S-adenosyl-L-methionine-dependent methyltransferases"/>
    <property type="match status" value="1"/>
</dbReference>
<sequence length="269" mass="30216">MEIENIVPVRKLTHLSLFSGIGGLDLAAEWAGFKTVGQCEFADYPAKVLEKHWPGVPRWRDIHELQADEFVQRTGIRPGELTCISGGFPCQPHSAAGLRKASSDKRELWPEYRRVIGEIKPRWVVAENVRGLLSSEDGRFFRGILRDFSNLGYDVGWCCYRAADIGAVHSRERVAIVAHSAGFRWNRLGESKQNGYAGIHLQVQKEWAFKENDPLLNVSRVFNKPVGGILRNDDGLSEGMDRIKCLGNAVVPQQFYPVFKAVAEIERGI</sequence>
<comment type="similarity">
    <text evidence="6 7">Belongs to the class I-like SAM-binding methyltransferase superfamily. C5-methyltransferase family.</text>
</comment>
<keyword evidence="9" id="KW-1185">Reference proteome</keyword>
<dbReference type="PROSITE" id="PS51679">
    <property type="entry name" value="SAM_MT_C5"/>
    <property type="match status" value="1"/>
</dbReference>
<name>A0A7X2NP80_9CLOT</name>
<dbReference type="Pfam" id="PF00145">
    <property type="entry name" value="DNA_methylase"/>
    <property type="match status" value="1"/>
</dbReference>
<keyword evidence="3 6" id="KW-0808">Transferase</keyword>
<dbReference type="AlphaFoldDB" id="A0A7X2NP80"/>
<protein>
    <recommendedName>
        <fullName evidence="1">DNA (cytosine-5-)-methyltransferase</fullName>
        <ecNumber evidence="1">2.1.1.37</ecNumber>
    </recommendedName>
</protein>
<evidence type="ECO:0000313" key="8">
    <source>
        <dbReference type="EMBL" id="MSS38459.1"/>
    </source>
</evidence>
<evidence type="ECO:0000256" key="2">
    <source>
        <dbReference type="ARBA" id="ARBA00022603"/>
    </source>
</evidence>
<dbReference type="GO" id="GO:0044027">
    <property type="term" value="P:negative regulation of gene expression via chromosomal CpG island methylation"/>
    <property type="evidence" value="ECO:0007669"/>
    <property type="project" value="TreeGrafter"/>
</dbReference>
<dbReference type="GO" id="GO:0032259">
    <property type="term" value="P:methylation"/>
    <property type="evidence" value="ECO:0007669"/>
    <property type="project" value="UniProtKB-KW"/>
</dbReference>
<evidence type="ECO:0000256" key="3">
    <source>
        <dbReference type="ARBA" id="ARBA00022679"/>
    </source>
</evidence>
<dbReference type="PANTHER" id="PTHR10629:SF52">
    <property type="entry name" value="DNA (CYTOSINE-5)-METHYLTRANSFERASE 1"/>
    <property type="match status" value="1"/>
</dbReference>
<evidence type="ECO:0000256" key="4">
    <source>
        <dbReference type="ARBA" id="ARBA00022691"/>
    </source>
</evidence>
<keyword evidence="5" id="KW-0680">Restriction system</keyword>